<evidence type="ECO:0000259" key="1">
    <source>
        <dbReference type="SMART" id="SM00454"/>
    </source>
</evidence>
<dbReference type="EMBL" id="BEXD01002216">
    <property type="protein sequence ID" value="GBB97428.1"/>
    <property type="molecule type" value="Genomic_DNA"/>
</dbReference>
<dbReference type="Gene3D" id="1.10.150.50">
    <property type="entry name" value="Transcription Factor, Ets-1"/>
    <property type="match status" value="1"/>
</dbReference>
<dbReference type="InterPro" id="IPR013761">
    <property type="entry name" value="SAM/pointed_sf"/>
</dbReference>
<evidence type="ECO:0000313" key="3">
    <source>
        <dbReference type="Proteomes" id="UP000247702"/>
    </source>
</evidence>
<dbReference type="AlphaFoldDB" id="A0A2Z6S014"/>
<keyword evidence="3" id="KW-1185">Reference proteome</keyword>
<reference evidence="2 3" key="1">
    <citation type="submission" date="2017-11" db="EMBL/GenBank/DDBJ databases">
        <title>The genome of Rhizophagus clarus HR1 reveals common genetic basis of auxotrophy among arbuscular mycorrhizal fungi.</title>
        <authorList>
            <person name="Kobayashi Y."/>
        </authorList>
    </citation>
    <scope>NUCLEOTIDE SEQUENCE [LARGE SCALE GENOMIC DNA]</scope>
    <source>
        <strain evidence="2 3">HR1</strain>
    </source>
</reference>
<accession>A0A2Z6S014</accession>
<dbReference type="Pfam" id="PF00536">
    <property type="entry name" value="SAM_1"/>
    <property type="match status" value="1"/>
</dbReference>
<protein>
    <recommendedName>
        <fullName evidence="1">SAM domain-containing protein</fullName>
    </recommendedName>
</protein>
<evidence type="ECO:0000313" key="2">
    <source>
        <dbReference type="EMBL" id="GBB97428.1"/>
    </source>
</evidence>
<dbReference type="SMART" id="SM00454">
    <property type="entry name" value="SAM"/>
    <property type="match status" value="1"/>
</dbReference>
<dbReference type="InterPro" id="IPR001660">
    <property type="entry name" value="SAM"/>
</dbReference>
<feature type="domain" description="SAM" evidence="1">
    <location>
        <begin position="13"/>
        <end position="81"/>
    </location>
</feature>
<dbReference type="SUPFAM" id="SSF47769">
    <property type="entry name" value="SAM/Pointed domain"/>
    <property type="match status" value="1"/>
</dbReference>
<comment type="caution">
    <text evidence="2">The sequence shown here is derived from an EMBL/GenBank/DDBJ whole genome shotgun (WGS) entry which is preliminary data.</text>
</comment>
<organism evidence="2 3">
    <name type="scientific">Rhizophagus clarus</name>
    <dbReference type="NCBI Taxonomy" id="94130"/>
    <lineage>
        <taxon>Eukaryota</taxon>
        <taxon>Fungi</taxon>
        <taxon>Fungi incertae sedis</taxon>
        <taxon>Mucoromycota</taxon>
        <taxon>Glomeromycotina</taxon>
        <taxon>Glomeromycetes</taxon>
        <taxon>Glomerales</taxon>
        <taxon>Glomeraceae</taxon>
        <taxon>Rhizophagus</taxon>
    </lineage>
</organism>
<name>A0A2Z6S014_9GLOM</name>
<dbReference type="Proteomes" id="UP000247702">
    <property type="component" value="Unassembled WGS sequence"/>
</dbReference>
<sequence>MFTSTAEYDSYLVKNWDIETLINFLKEQNLKLDDDDLGILRKQKIDGQVFLDMSKDDFMQAGLEMGPAMKLAKEIQTLKEKPKRVFFSYKSLKEVLAKYGIDSDSTETIPLFLPETHEVQDSNKHFEHCIENILFRMKNYGSLVLDSLESMRNEYVSTILHTALHIAGDIVSKKFSMRPEYKIIGDKSCGRVDYAIKEAKNLICVTEDKVQRSMLKASLRISNSSRVRTKRTRENEKGGTTISTIYMASELPFTIEFNKKALDKDSEEYVTFCKGVLKVLGIIVGLLKDRACAEEEPKGRELG</sequence>
<gene>
    <name evidence="2" type="ORF">RclHR1_29930004</name>
</gene>
<proteinExistence type="predicted"/>